<dbReference type="Gene3D" id="3.30.70.3290">
    <property type="match status" value="1"/>
</dbReference>
<dbReference type="PROSITE" id="PS52004">
    <property type="entry name" value="KS3_2"/>
    <property type="match status" value="1"/>
</dbReference>
<evidence type="ECO:0000256" key="1">
    <source>
        <dbReference type="RuleBase" id="RU003694"/>
    </source>
</evidence>
<feature type="region of interest" description="Disordered" evidence="2">
    <location>
        <begin position="408"/>
        <end position="440"/>
    </location>
</feature>
<gene>
    <name evidence="4" type="ORF">ONE63_003546</name>
</gene>
<accession>A0AAV7X6S0</accession>
<dbReference type="GO" id="GO:0004312">
    <property type="term" value="F:fatty acid synthase activity"/>
    <property type="evidence" value="ECO:0007669"/>
    <property type="project" value="TreeGrafter"/>
</dbReference>
<dbReference type="AlphaFoldDB" id="A0AAV7X6S0"/>
<name>A0AAV7X6S0_9NEOP</name>
<evidence type="ECO:0000313" key="5">
    <source>
        <dbReference type="Proteomes" id="UP001075354"/>
    </source>
</evidence>
<evidence type="ECO:0000256" key="2">
    <source>
        <dbReference type="SAM" id="MobiDB-lite"/>
    </source>
</evidence>
<keyword evidence="5" id="KW-1185">Reference proteome</keyword>
<dbReference type="InterPro" id="IPR050091">
    <property type="entry name" value="PKS_NRPS_Biosynth_Enz"/>
</dbReference>
<dbReference type="SUPFAM" id="SSF53901">
    <property type="entry name" value="Thiolase-like"/>
    <property type="match status" value="2"/>
</dbReference>
<dbReference type="SMART" id="SM00825">
    <property type="entry name" value="PKS_KS"/>
    <property type="match status" value="1"/>
</dbReference>
<comment type="caution">
    <text evidence="4">The sequence shown here is derived from an EMBL/GenBank/DDBJ whole genome shotgun (WGS) entry which is preliminary data.</text>
</comment>
<dbReference type="Pfam" id="PF00109">
    <property type="entry name" value="ketoacyl-synt"/>
    <property type="match status" value="1"/>
</dbReference>
<dbReference type="Proteomes" id="UP001075354">
    <property type="component" value="Chromosome 14"/>
</dbReference>
<dbReference type="InterPro" id="IPR014031">
    <property type="entry name" value="Ketoacyl_synth_C"/>
</dbReference>
<dbReference type="InterPro" id="IPR020841">
    <property type="entry name" value="PKS_Beta-ketoAc_synthase_dom"/>
</dbReference>
<organism evidence="4 5">
    <name type="scientific">Megalurothrips usitatus</name>
    <name type="common">bean blossom thrips</name>
    <dbReference type="NCBI Taxonomy" id="439358"/>
    <lineage>
        <taxon>Eukaryota</taxon>
        <taxon>Metazoa</taxon>
        <taxon>Ecdysozoa</taxon>
        <taxon>Arthropoda</taxon>
        <taxon>Hexapoda</taxon>
        <taxon>Insecta</taxon>
        <taxon>Pterygota</taxon>
        <taxon>Neoptera</taxon>
        <taxon>Paraneoptera</taxon>
        <taxon>Thysanoptera</taxon>
        <taxon>Terebrantia</taxon>
        <taxon>Thripoidea</taxon>
        <taxon>Thripidae</taxon>
        <taxon>Megalurothrips</taxon>
    </lineage>
</organism>
<dbReference type="Pfam" id="PF16197">
    <property type="entry name" value="KAsynt_C_assoc"/>
    <property type="match status" value="1"/>
</dbReference>
<dbReference type="Pfam" id="PF02801">
    <property type="entry name" value="Ketoacyl-synt_C"/>
    <property type="match status" value="1"/>
</dbReference>
<feature type="domain" description="Ketosynthase family 3 (KS3)" evidence="3">
    <location>
        <begin position="1"/>
        <end position="410"/>
    </location>
</feature>
<dbReference type="EMBL" id="JAPTSV010000014">
    <property type="protein sequence ID" value="KAJ1520414.1"/>
    <property type="molecule type" value="Genomic_DNA"/>
</dbReference>
<dbReference type="InterPro" id="IPR032821">
    <property type="entry name" value="PKS_assoc"/>
</dbReference>
<dbReference type="InterPro" id="IPR016039">
    <property type="entry name" value="Thiolase-like"/>
</dbReference>
<dbReference type="PANTHER" id="PTHR43775">
    <property type="entry name" value="FATTY ACID SYNTHASE"/>
    <property type="match status" value="1"/>
</dbReference>
<protein>
    <recommendedName>
        <fullName evidence="3">Ketosynthase family 3 (KS3) domain-containing protein</fullName>
    </recommendedName>
</protein>
<evidence type="ECO:0000313" key="4">
    <source>
        <dbReference type="EMBL" id="KAJ1520414.1"/>
    </source>
</evidence>
<comment type="similarity">
    <text evidence="1">Belongs to the thiolase-like superfamily. Beta-ketoacyl-ACP synthases family.</text>
</comment>
<dbReference type="CDD" id="cd00833">
    <property type="entry name" value="PKS"/>
    <property type="match status" value="1"/>
</dbReference>
<proteinExistence type="inferred from homology"/>
<reference evidence="4" key="1">
    <citation type="submission" date="2022-12" db="EMBL/GenBank/DDBJ databases">
        <title>Chromosome-level genome assembly of the bean flower thrips Megalurothrips usitatus.</title>
        <authorList>
            <person name="Ma L."/>
            <person name="Liu Q."/>
            <person name="Li H."/>
            <person name="Cai W."/>
        </authorList>
    </citation>
    <scope>NUCLEOTIDE SEQUENCE</scope>
    <source>
        <strain evidence="4">Cailab_2022a</strain>
    </source>
</reference>
<sequence>MSEVVISGIGGSFPQSASVQDFGQDLLDNKYLPTATKRWKNDNVPAVCGEVPYNAFDGSFFAVSKNLATCTDPVYKIGYKNCVKAMIDAGSNPYSMKGSNVAVYAAFGCNEFEQRAIYAKNCLTLGNYLIMGNNKAMLANRISFLFGFNGPSLAMDCSWAGIHLLLRMAANAIKCGEADGALVVVSNISRYPEGTAAMRGLGLMSKDGRTRSFDKDASGSIRSDCCVAMFLQRADRAKRCYAKVLVSGLETIGAGCDKNKILPDPRGIQNFLSNLYRSQSIDPKRIAYLEADGSAHPVRDEIELAGVDAALGKGAGRSTPLLVGSVRSNLGFADVATGAAAICKAVVAMETGTIPATIDFREANPNIESLAEGRLRVVDTNTPLRLAADSVVAVNTLGLLGSVGHTVLQPNPRAPEPPQDPSQHLPRLVPVAGRTEESTKEAIAKVSELTHAFSYDLEEEHGVSVQRR</sequence>
<keyword evidence="1" id="KW-0808">Transferase</keyword>
<dbReference type="PANTHER" id="PTHR43775:SF23">
    <property type="entry name" value="FATTY ACID SYNTHASE 3"/>
    <property type="match status" value="1"/>
</dbReference>
<dbReference type="InterPro" id="IPR014030">
    <property type="entry name" value="Ketoacyl_synth_N"/>
</dbReference>
<dbReference type="GO" id="GO:0006633">
    <property type="term" value="P:fatty acid biosynthetic process"/>
    <property type="evidence" value="ECO:0007669"/>
    <property type="project" value="TreeGrafter"/>
</dbReference>
<evidence type="ECO:0000259" key="3">
    <source>
        <dbReference type="PROSITE" id="PS52004"/>
    </source>
</evidence>
<dbReference type="Gene3D" id="3.40.47.10">
    <property type="match status" value="1"/>
</dbReference>